<proteinExistence type="predicted"/>
<feature type="transmembrane region" description="Helical" evidence="1">
    <location>
        <begin position="149"/>
        <end position="171"/>
    </location>
</feature>
<organism evidence="2 3">
    <name type="scientific">Aeromicrobium erythreum</name>
    <dbReference type="NCBI Taxonomy" id="2041"/>
    <lineage>
        <taxon>Bacteria</taxon>
        <taxon>Bacillati</taxon>
        <taxon>Actinomycetota</taxon>
        <taxon>Actinomycetes</taxon>
        <taxon>Propionibacteriales</taxon>
        <taxon>Nocardioidaceae</taxon>
        <taxon>Aeromicrobium</taxon>
    </lineage>
</organism>
<evidence type="ECO:0000256" key="1">
    <source>
        <dbReference type="SAM" id="Phobius"/>
    </source>
</evidence>
<dbReference type="PATRIC" id="fig|2041.4.peg.3524"/>
<feature type="transmembrane region" description="Helical" evidence="1">
    <location>
        <begin position="78"/>
        <end position="98"/>
    </location>
</feature>
<feature type="transmembrane region" description="Helical" evidence="1">
    <location>
        <begin position="44"/>
        <end position="71"/>
    </location>
</feature>
<accession>A0A0U4BF37</accession>
<dbReference type="STRING" id="2041.AERYTH_16845"/>
<dbReference type="RefSeq" id="WP_067860984.1">
    <property type="nucleotide sequence ID" value="NZ_CP011502.1"/>
</dbReference>
<dbReference type="EMBL" id="CP011502">
    <property type="protein sequence ID" value="ALX06244.1"/>
    <property type="molecule type" value="Genomic_DNA"/>
</dbReference>
<keyword evidence="3" id="KW-1185">Reference proteome</keyword>
<keyword evidence="1" id="KW-0472">Membrane</keyword>
<gene>
    <name evidence="2" type="ORF">AERYTH_16845</name>
</gene>
<sequence>MTTLPPQPAAAAGPPAPAYPATLTFALPERIARWRPFLHWILAIPHYVVLGLVGIGVFFVLIAAWFCGVVLGRVPAPLLGFLAMALRYSARVGAYVYFLTDQYPPFDLSVGTADSGRYPQVRFDVVPQVDGRSRLTIFFRALMIIPHYVVLYFLSIAASVLLFIGWFAVVFTARWPEGLRDFVLGYLRWSQRASAYYVLLTDEYPPFSLD</sequence>
<dbReference type="Proteomes" id="UP000067689">
    <property type="component" value="Chromosome"/>
</dbReference>
<name>A0A0U4BF37_9ACTN</name>
<protein>
    <recommendedName>
        <fullName evidence="4">DUF4389 domain-containing protein</fullName>
    </recommendedName>
</protein>
<evidence type="ECO:0008006" key="4">
    <source>
        <dbReference type="Google" id="ProtNLM"/>
    </source>
</evidence>
<evidence type="ECO:0000313" key="3">
    <source>
        <dbReference type="Proteomes" id="UP000067689"/>
    </source>
</evidence>
<dbReference type="InterPro" id="IPR025498">
    <property type="entry name" value="DUF4389"/>
</dbReference>
<dbReference type="Pfam" id="PF14333">
    <property type="entry name" value="DUF4389"/>
    <property type="match status" value="2"/>
</dbReference>
<evidence type="ECO:0000313" key="2">
    <source>
        <dbReference type="EMBL" id="ALX06244.1"/>
    </source>
</evidence>
<reference evidence="2 3" key="1">
    <citation type="journal article" date="1991" name="Int. J. Syst. Bacteriol.">
        <title>Description of the erythromycin-producing bacterium Arthrobacter sp. strain NRRL B-3381 as Aeromicrobium erythreum gen. nov., sp. nov.</title>
        <authorList>
            <person name="Miller E.S."/>
            <person name="Woese C.R."/>
            <person name="Brenner S."/>
        </authorList>
    </citation>
    <scope>NUCLEOTIDE SEQUENCE [LARGE SCALE GENOMIC DNA]</scope>
    <source>
        <strain evidence="2 3">AR18</strain>
    </source>
</reference>
<dbReference type="AlphaFoldDB" id="A0A0U4BF37"/>
<keyword evidence="1" id="KW-0812">Transmembrane</keyword>
<keyword evidence="1" id="KW-1133">Transmembrane helix</keyword>
<dbReference type="KEGG" id="aer:AERYTH_16845"/>
<dbReference type="OrthoDB" id="156718at2"/>